<feature type="non-terminal residue" evidence="2">
    <location>
        <position position="130"/>
    </location>
</feature>
<dbReference type="EMBL" id="CACQ02000955">
    <property type="protein sequence ID" value="CCF33942.1"/>
    <property type="molecule type" value="Genomic_DNA"/>
</dbReference>
<dbReference type="VEuPathDB" id="FungiDB:CH63R_07962"/>
<proteinExistence type="predicted"/>
<evidence type="ECO:0000313" key="2">
    <source>
        <dbReference type="EMBL" id="CCF33942.1"/>
    </source>
</evidence>
<dbReference type="HOGENOM" id="CLU_1943091_0_0_1"/>
<dbReference type="AlphaFoldDB" id="H1V141"/>
<gene>
    <name evidence="2" type="ORF">CH063_06035</name>
</gene>
<evidence type="ECO:0000313" key="3">
    <source>
        <dbReference type="Proteomes" id="UP000007174"/>
    </source>
</evidence>
<accession>H1V141</accession>
<feature type="region of interest" description="Disordered" evidence="1">
    <location>
        <begin position="1"/>
        <end position="90"/>
    </location>
</feature>
<dbReference type="STRING" id="759273.H1V141"/>
<reference evidence="3" key="1">
    <citation type="journal article" date="2012" name="Nat. Genet.">
        <title>Lifestyle transitions in plant pathogenic Colletotrichum fungi deciphered by genome and transcriptome analyses.</title>
        <authorList>
            <person name="O'Connell R.J."/>
            <person name="Thon M.R."/>
            <person name="Hacquard S."/>
            <person name="Amyotte S.G."/>
            <person name="Kleemann J."/>
            <person name="Torres M.F."/>
            <person name="Damm U."/>
            <person name="Buiate E.A."/>
            <person name="Epstein L."/>
            <person name="Alkan N."/>
            <person name="Altmueller J."/>
            <person name="Alvarado-Balderrama L."/>
            <person name="Bauser C.A."/>
            <person name="Becker C."/>
            <person name="Birren B.W."/>
            <person name="Chen Z."/>
            <person name="Choi J."/>
            <person name="Crouch J.A."/>
            <person name="Duvick J.P."/>
            <person name="Farman M.A."/>
            <person name="Gan P."/>
            <person name="Heiman D."/>
            <person name="Henrissat B."/>
            <person name="Howard R.J."/>
            <person name="Kabbage M."/>
            <person name="Koch C."/>
            <person name="Kracher B."/>
            <person name="Kubo Y."/>
            <person name="Law A.D."/>
            <person name="Lebrun M.-H."/>
            <person name="Lee Y.-H."/>
            <person name="Miyara I."/>
            <person name="Moore N."/>
            <person name="Neumann U."/>
            <person name="Nordstroem K."/>
            <person name="Panaccione D.G."/>
            <person name="Panstruga R."/>
            <person name="Place M."/>
            <person name="Proctor R.H."/>
            <person name="Prusky D."/>
            <person name="Rech G."/>
            <person name="Reinhardt R."/>
            <person name="Rollins J.A."/>
            <person name="Rounsley S."/>
            <person name="Schardl C.L."/>
            <person name="Schwartz D.C."/>
            <person name="Shenoy N."/>
            <person name="Shirasu K."/>
            <person name="Sikhakolli U.R."/>
            <person name="Stueber K."/>
            <person name="Sukno S.A."/>
            <person name="Sweigard J.A."/>
            <person name="Takano Y."/>
            <person name="Takahara H."/>
            <person name="Trail F."/>
            <person name="van der Does H.C."/>
            <person name="Voll L.M."/>
            <person name="Will I."/>
            <person name="Young S."/>
            <person name="Zeng Q."/>
            <person name="Zhang J."/>
            <person name="Zhou S."/>
            <person name="Dickman M.B."/>
            <person name="Schulze-Lefert P."/>
            <person name="Ver Loren van Themaat E."/>
            <person name="Ma L.-J."/>
            <person name="Vaillancourt L.J."/>
        </authorList>
    </citation>
    <scope>NUCLEOTIDE SEQUENCE [LARGE SCALE GENOMIC DNA]</scope>
    <source>
        <strain evidence="3">IMI 349063</strain>
    </source>
</reference>
<evidence type="ECO:0000256" key="1">
    <source>
        <dbReference type="SAM" id="MobiDB-lite"/>
    </source>
</evidence>
<dbReference type="Proteomes" id="UP000007174">
    <property type="component" value="Unassembled WGS sequence"/>
</dbReference>
<sequence>MDDGTPSTGRTNPQPAENVSQPVLPDDEESLTVAESDGVLEESTSSDASREQDTHADGYTPGHTYGTAPKPTDGVPETTITTTNPPPRALAPDLLRGLLMALMAMDHNVIGLNSWPHSTGPDPMESDSAP</sequence>
<protein>
    <submittedName>
        <fullName evidence="2">Uncharacterized protein</fullName>
    </submittedName>
</protein>
<name>H1V141_COLHI</name>
<feature type="compositionally biased region" description="Polar residues" evidence="1">
    <location>
        <begin position="1"/>
        <end position="21"/>
    </location>
</feature>
<organism evidence="2 3">
    <name type="scientific">Colletotrichum higginsianum (strain IMI 349063)</name>
    <name type="common">Crucifer anthracnose fungus</name>
    <dbReference type="NCBI Taxonomy" id="759273"/>
    <lineage>
        <taxon>Eukaryota</taxon>
        <taxon>Fungi</taxon>
        <taxon>Dikarya</taxon>
        <taxon>Ascomycota</taxon>
        <taxon>Pezizomycotina</taxon>
        <taxon>Sordariomycetes</taxon>
        <taxon>Hypocreomycetidae</taxon>
        <taxon>Glomerellales</taxon>
        <taxon>Glomerellaceae</taxon>
        <taxon>Colletotrichum</taxon>
        <taxon>Colletotrichum destructivum species complex</taxon>
    </lineage>
</organism>